<dbReference type="InterPro" id="IPR000073">
    <property type="entry name" value="AB_hydrolase_1"/>
</dbReference>
<keyword evidence="2" id="KW-0378">Hydrolase</keyword>
<dbReference type="PANTHER" id="PTHR43194:SF2">
    <property type="entry name" value="PEROXISOMAL MEMBRANE PROTEIN LPX1"/>
    <property type="match status" value="1"/>
</dbReference>
<dbReference type="OrthoDB" id="9804723at2"/>
<dbReference type="RefSeq" id="WP_160681893.1">
    <property type="nucleotide sequence ID" value="NZ_WTYW01000001.1"/>
</dbReference>
<dbReference type="InterPro" id="IPR029058">
    <property type="entry name" value="AB_hydrolase_fold"/>
</dbReference>
<dbReference type="InterPro" id="IPR050228">
    <property type="entry name" value="Carboxylesterase_BioH"/>
</dbReference>
<sequence length="250" mass="27118">MSEPTMTIVDSFDGTPLAVHRMGEGRPVLMLHGLFSDANTNWIKYSHAERIAQAGFECIMPDLRAHGHSGKPHDPTFYPDDVLARDVAAVLNRLEIEAYDLVGFSLGARTAVRAVVSGLAPRRLVLSGMGLQGLAGWNERAAFFIDAIDRFDEIKRGDPAFFAAAFMKTMKVDRVAARALLQSVSDTEPHELSRITMPTLVLCGADDRDNGSPEELADALPDAQHVEISGTHMSSVTEAALGEEIAAFLD</sequence>
<accession>A0A844ZA94</accession>
<dbReference type="Proteomes" id="UP000433104">
    <property type="component" value="Unassembled WGS sequence"/>
</dbReference>
<protein>
    <submittedName>
        <fullName evidence="2">Alpha/beta fold hydrolase</fullName>
    </submittedName>
</protein>
<dbReference type="EMBL" id="WTYW01000001">
    <property type="protein sequence ID" value="MXO85491.1"/>
    <property type="molecule type" value="Genomic_DNA"/>
</dbReference>
<dbReference type="PANTHER" id="PTHR43194">
    <property type="entry name" value="HYDROLASE ALPHA/BETA FOLD FAMILY"/>
    <property type="match status" value="1"/>
</dbReference>
<dbReference type="AlphaFoldDB" id="A0A844ZA94"/>
<reference evidence="2 3" key="1">
    <citation type="submission" date="2019-12" db="EMBL/GenBank/DDBJ databases">
        <title>Genomic-based taxomic classification of the family Erythrobacteraceae.</title>
        <authorList>
            <person name="Xu L."/>
        </authorList>
    </citation>
    <scope>NUCLEOTIDE SEQUENCE [LARGE SCALE GENOMIC DNA]</scope>
    <source>
        <strain evidence="2 3">MCCC 1A09962</strain>
    </source>
</reference>
<dbReference type="Pfam" id="PF00561">
    <property type="entry name" value="Abhydrolase_1"/>
    <property type="match status" value="1"/>
</dbReference>
<dbReference type="GO" id="GO:0016787">
    <property type="term" value="F:hydrolase activity"/>
    <property type="evidence" value="ECO:0007669"/>
    <property type="project" value="UniProtKB-KW"/>
</dbReference>
<evidence type="ECO:0000313" key="3">
    <source>
        <dbReference type="Proteomes" id="UP000433104"/>
    </source>
</evidence>
<evidence type="ECO:0000259" key="1">
    <source>
        <dbReference type="Pfam" id="PF00561"/>
    </source>
</evidence>
<dbReference type="Gene3D" id="3.40.50.1820">
    <property type="entry name" value="alpha/beta hydrolase"/>
    <property type="match status" value="1"/>
</dbReference>
<evidence type="ECO:0000313" key="2">
    <source>
        <dbReference type="EMBL" id="MXO85491.1"/>
    </source>
</evidence>
<name>A0A844ZA94_9SPHN</name>
<comment type="caution">
    <text evidence="2">The sequence shown here is derived from an EMBL/GenBank/DDBJ whole genome shotgun (WGS) entry which is preliminary data.</text>
</comment>
<gene>
    <name evidence="2" type="ORF">GRI38_05550</name>
</gene>
<proteinExistence type="predicted"/>
<dbReference type="SUPFAM" id="SSF53474">
    <property type="entry name" value="alpha/beta-Hydrolases"/>
    <property type="match status" value="1"/>
</dbReference>
<organism evidence="2 3">
    <name type="scientific">Parapontixanthobacter aurantiacus</name>
    <dbReference type="NCBI Taxonomy" id="1463599"/>
    <lineage>
        <taxon>Bacteria</taxon>
        <taxon>Pseudomonadati</taxon>
        <taxon>Pseudomonadota</taxon>
        <taxon>Alphaproteobacteria</taxon>
        <taxon>Sphingomonadales</taxon>
        <taxon>Erythrobacteraceae</taxon>
        <taxon>Parapontixanthobacter</taxon>
    </lineage>
</organism>
<keyword evidence="3" id="KW-1185">Reference proteome</keyword>
<feature type="domain" description="AB hydrolase-1" evidence="1">
    <location>
        <begin position="27"/>
        <end position="114"/>
    </location>
</feature>